<feature type="compositionally biased region" description="Basic and acidic residues" evidence="1">
    <location>
        <begin position="238"/>
        <end position="248"/>
    </location>
</feature>
<dbReference type="InterPro" id="IPR022793">
    <property type="entry name" value="Rrn10"/>
</dbReference>
<accession>A0A8H4N3D6</accession>
<name>A0A8H4N3D6_9PEZI</name>
<comment type="caution">
    <text evidence="2">The sequence shown here is derived from an EMBL/GenBank/DDBJ whole genome shotgun (WGS) entry which is preliminary data.</text>
</comment>
<evidence type="ECO:0000313" key="2">
    <source>
        <dbReference type="EMBL" id="KAF4309489.1"/>
    </source>
</evidence>
<dbReference type="GO" id="GO:0006360">
    <property type="term" value="P:transcription by RNA polymerase I"/>
    <property type="evidence" value="ECO:0007669"/>
    <property type="project" value="InterPro"/>
</dbReference>
<gene>
    <name evidence="2" type="ORF">GTA08_BOTSDO03050</name>
</gene>
<feature type="region of interest" description="Disordered" evidence="1">
    <location>
        <begin position="202"/>
        <end position="256"/>
    </location>
</feature>
<protein>
    <submittedName>
        <fullName evidence="2">Uncharacterized protein</fullName>
    </submittedName>
</protein>
<dbReference type="EMBL" id="WWBZ02000016">
    <property type="protein sequence ID" value="KAF4309489.1"/>
    <property type="molecule type" value="Genomic_DNA"/>
</dbReference>
<organism evidence="2 3">
    <name type="scientific">Botryosphaeria dothidea</name>
    <dbReference type="NCBI Taxonomy" id="55169"/>
    <lineage>
        <taxon>Eukaryota</taxon>
        <taxon>Fungi</taxon>
        <taxon>Dikarya</taxon>
        <taxon>Ascomycota</taxon>
        <taxon>Pezizomycotina</taxon>
        <taxon>Dothideomycetes</taxon>
        <taxon>Dothideomycetes incertae sedis</taxon>
        <taxon>Botryosphaeriales</taxon>
        <taxon>Botryosphaeriaceae</taxon>
        <taxon>Botryosphaeria</taxon>
    </lineage>
</organism>
<dbReference type="Proteomes" id="UP000572817">
    <property type="component" value="Unassembled WGS sequence"/>
</dbReference>
<sequence>MRETRKRKYESSPELLEDDGKRRVASVFDAAAGRINDNGFIPSNLVIPDGQSAELKPQHHGFLSPDDDTVPVSFGPLAPDDVLFKTKNAPLRYEEDDVYFAQRYLASHQRLPDSDLLKAVHAYASDFYSGSLGDQAKMDWRSMDETALLALGILMEEAAADVLGKTGDLTFVEGEDDDPLSMPQAWTGSGWTRSVIRRGHLRPRHKASEEPGNESRDFQPTVVDSSSGLPPDHYTLQQKEEPTSEDNGKQGGSDPE</sequence>
<proteinExistence type="predicted"/>
<feature type="compositionally biased region" description="Basic and acidic residues" evidence="1">
    <location>
        <begin position="206"/>
        <end position="217"/>
    </location>
</feature>
<dbReference type="PANTHER" id="PTHR28054:SF1">
    <property type="entry name" value="RNA POLYMERASE I-SPECIFIC TRANSCRIPTION INITIATION FACTOR RRN10"/>
    <property type="match status" value="1"/>
</dbReference>
<dbReference type="AlphaFoldDB" id="A0A8H4N3D6"/>
<dbReference type="OrthoDB" id="2565191at2759"/>
<reference evidence="2" key="1">
    <citation type="submission" date="2020-04" db="EMBL/GenBank/DDBJ databases">
        <title>Genome Assembly and Annotation of Botryosphaeria dothidea sdau 11-99, a Latent Pathogen of Apple Fruit Ring Rot in China.</title>
        <authorList>
            <person name="Yu C."/>
            <person name="Diao Y."/>
            <person name="Lu Q."/>
            <person name="Zhao J."/>
            <person name="Cui S."/>
            <person name="Peng C."/>
            <person name="He B."/>
            <person name="Liu H."/>
        </authorList>
    </citation>
    <scope>NUCLEOTIDE SEQUENCE [LARGE SCALE GENOMIC DNA]</scope>
    <source>
        <strain evidence="2">Sdau11-99</strain>
    </source>
</reference>
<keyword evidence="3" id="KW-1185">Reference proteome</keyword>
<evidence type="ECO:0000256" key="1">
    <source>
        <dbReference type="SAM" id="MobiDB-lite"/>
    </source>
</evidence>
<dbReference type="PANTHER" id="PTHR28054">
    <property type="entry name" value="RNA POLYMERASE I-SPECIFIC TRANSCRIPTION INITIATION FACTOR RRN10"/>
    <property type="match status" value="1"/>
</dbReference>
<evidence type="ECO:0000313" key="3">
    <source>
        <dbReference type="Proteomes" id="UP000572817"/>
    </source>
</evidence>